<reference evidence="2 3" key="1">
    <citation type="submission" date="2018-11" db="EMBL/GenBank/DDBJ databases">
        <title>Sequencing the genomes of 1000 actinobacteria strains.</title>
        <authorList>
            <person name="Klenk H.-P."/>
        </authorList>
    </citation>
    <scope>NUCLEOTIDE SEQUENCE [LARGE SCALE GENOMIC DNA]</scope>
    <source>
        <strain evidence="2 3">DSM 14418</strain>
    </source>
</reference>
<keyword evidence="3" id="KW-1185">Reference proteome</keyword>
<protein>
    <submittedName>
        <fullName evidence="2">Uncharacterized protein</fullName>
    </submittedName>
</protein>
<dbReference type="OrthoDB" id="9910152at2"/>
<feature type="region of interest" description="Disordered" evidence="1">
    <location>
        <begin position="110"/>
        <end position="136"/>
    </location>
</feature>
<dbReference type="EMBL" id="RKRA01000001">
    <property type="protein sequence ID" value="RPF27107.1"/>
    <property type="molecule type" value="Genomic_DNA"/>
</dbReference>
<accession>A0A3N4Z3H8</accession>
<dbReference type="RefSeq" id="WP_123916408.1">
    <property type="nucleotide sequence ID" value="NZ_RKRA01000001.1"/>
</dbReference>
<evidence type="ECO:0000313" key="2">
    <source>
        <dbReference type="EMBL" id="RPF27107.1"/>
    </source>
</evidence>
<evidence type="ECO:0000313" key="3">
    <source>
        <dbReference type="Proteomes" id="UP000280726"/>
    </source>
</evidence>
<name>A0A3N4Z3H8_9MICO</name>
<organism evidence="2 3">
    <name type="scientific">Georgenia muralis</name>
    <dbReference type="NCBI Taxonomy" id="154117"/>
    <lineage>
        <taxon>Bacteria</taxon>
        <taxon>Bacillati</taxon>
        <taxon>Actinomycetota</taxon>
        <taxon>Actinomycetes</taxon>
        <taxon>Micrococcales</taxon>
        <taxon>Bogoriellaceae</taxon>
        <taxon>Georgenia</taxon>
    </lineage>
</organism>
<gene>
    <name evidence="2" type="ORF">EDD32_1571</name>
</gene>
<evidence type="ECO:0000256" key="1">
    <source>
        <dbReference type="SAM" id="MobiDB-lite"/>
    </source>
</evidence>
<sequence length="157" mass="17399">MSTDSGQVDDRLYARGRDVVLSYLTGAAGAWELDDDVLETLTPSGGHRRIRVCVTDGPWWEVPWSDARPRHRRGPDGWWAFVRLRDDGHEIYLAAESEVRERLYVLEADGDSGGDAGADRDEDGAPGPAVDEGGRIVLTDDDVRALAHRWGELDLTQ</sequence>
<dbReference type="AlphaFoldDB" id="A0A3N4Z3H8"/>
<proteinExistence type="predicted"/>
<dbReference type="Proteomes" id="UP000280726">
    <property type="component" value="Unassembled WGS sequence"/>
</dbReference>
<comment type="caution">
    <text evidence="2">The sequence shown here is derived from an EMBL/GenBank/DDBJ whole genome shotgun (WGS) entry which is preliminary data.</text>
</comment>